<accession>A0A059EW25</accession>
<organism evidence="2 3">
    <name type="scientific">Anncaliia algerae PRA339</name>
    <dbReference type="NCBI Taxonomy" id="1288291"/>
    <lineage>
        <taxon>Eukaryota</taxon>
        <taxon>Fungi</taxon>
        <taxon>Fungi incertae sedis</taxon>
        <taxon>Microsporidia</taxon>
        <taxon>Tubulinosematoidea</taxon>
        <taxon>Tubulinosematidae</taxon>
        <taxon>Anncaliia</taxon>
    </lineage>
</organism>
<dbReference type="VEuPathDB" id="MicrosporidiaDB:H312_03371"/>
<reference evidence="3" key="1">
    <citation type="submission" date="2013-02" db="EMBL/GenBank/DDBJ databases">
        <authorList>
            <consortium name="The Broad Institute Genome Sequencing Platform"/>
            <person name="Cuomo C."/>
            <person name="Becnel J."/>
            <person name="Sanscrainte N."/>
            <person name="Walker B."/>
            <person name="Young S.K."/>
            <person name="Zeng Q."/>
            <person name="Gargeya S."/>
            <person name="Fitzgerald M."/>
            <person name="Haas B."/>
            <person name="Abouelleil A."/>
            <person name="Alvarado L."/>
            <person name="Arachchi H.M."/>
            <person name="Berlin A.M."/>
            <person name="Chapman S.B."/>
            <person name="Dewar J."/>
            <person name="Goldberg J."/>
            <person name="Griggs A."/>
            <person name="Gujja S."/>
            <person name="Hansen M."/>
            <person name="Howarth C."/>
            <person name="Imamovic A."/>
            <person name="Larimer J."/>
            <person name="McCowan C."/>
            <person name="Murphy C."/>
            <person name="Neiman D."/>
            <person name="Pearson M."/>
            <person name="Priest M."/>
            <person name="Roberts A."/>
            <person name="Saif S."/>
            <person name="Shea T."/>
            <person name="Sisk P."/>
            <person name="Sykes S."/>
            <person name="Wortman J."/>
            <person name="Nusbaum C."/>
            <person name="Birren B."/>
        </authorList>
    </citation>
    <scope>NUCLEOTIDE SEQUENCE [LARGE SCALE GENOMIC DNA]</scope>
    <source>
        <strain evidence="3">PRA339</strain>
    </source>
</reference>
<proteinExistence type="predicted"/>
<evidence type="ECO:0000313" key="2">
    <source>
        <dbReference type="EMBL" id="KCZ79243.1"/>
    </source>
</evidence>
<protein>
    <submittedName>
        <fullName evidence="2">Uncharacterized protein</fullName>
    </submittedName>
</protein>
<reference evidence="2 3" key="2">
    <citation type="submission" date="2014-03" db="EMBL/GenBank/DDBJ databases">
        <title>The Genome Sequence of Anncaliia algerae insect isolate PRA339.</title>
        <authorList>
            <consortium name="The Broad Institute Genome Sequencing Platform"/>
            <consortium name="The Broad Institute Genome Sequencing Center for Infectious Disease"/>
            <person name="Cuomo C."/>
            <person name="Becnel J."/>
            <person name="Sanscrainte N."/>
            <person name="Walker B."/>
            <person name="Young S.K."/>
            <person name="Zeng Q."/>
            <person name="Gargeya S."/>
            <person name="Fitzgerald M."/>
            <person name="Haas B."/>
            <person name="Abouelleil A."/>
            <person name="Alvarado L."/>
            <person name="Arachchi H.M."/>
            <person name="Berlin A.M."/>
            <person name="Chapman S.B."/>
            <person name="Dewar J."/>
            <person name="Goldberg J."/>
            <person name="Griggs A."/>
            <person name="Gujja S."/>
            <person name="Hansen M."/>
            <person name="Howarth C."/>
            <person name="Imamovic A."/>
            <person name="Larimer J."/>
            <person name="McCowan C."/>
            <person name="Murphy C."/>
            <person name="Neiman D."/>
            <person name="Pearson M."/>
            <person name="Priest M."/>
            <person name="Roberts A."/>
            <person name="Saif S."/>
            <person name="Shea T."/>
            <person name="Sisk P."/>
            <person name="Sykes S."/>
            <person name="Wortman J."/>
            <person name="Nusbaum C."/>
            <person name="Birren B."/>
        </authorList>
    </citation>
    <scope>NUCLEOTIDE SEQUENCE [LARGE SCALE GENOMIC DNA]</scope>
    <source>
        <strain evidence="2 3">PRA339</strain>
    </source>
</reference>
<feature type="signal peptide" evidence="1">
    <location>
        <begin position="1"/>
        <end position="21"/>
    </location>
</feature>
<gene>
    <name evidence="2" type="ORF">H312_03371</name>
</gene>
<keyword evidence="3" id="KW-1185">Reference proteome</keyword>
<dbReference type="Proteomes" id="UP000030655">
    <property type="component" value="Unassembled WGS sequence"/>
</dbReference>
<evidence type="ECO:0000313" key="3">
    <source>
        <dbReference type="Proteomes" id="UP000030655"/>
    </source>
</evidence>
<dbReference type="HOGENOM" id="CLU_530974_0_0_1"/>
<dbReference type="AlphaFoldDB" id="A0A059EW25"/>
<name>A0A059EW25_9MICR</name>
<keyword evidence="1" id="KW-0732">Signal</keyword>
<dbReference type="EMBL" id="KK365318">
    <property type="protein sequence ID" value="KCZ79243.1"/>
    <property type="molecule type" value="Genomic_DNA"/>
</dbReference>
<sequence length="513" mass="61254">MQKKLSQCICLILLAIKFSFCTEERNIVEGEEFDSFITKQNHNLYLYLIDAITEYKAQFSLFSTNSEASIKRKVHFLKSILEKSFVNGEIEIPRYDDELKYPKQIFELFPRMNKILHTIQMGLKILKEESRCFVLSINERSINENFNKFLSSIYSLHHKITKYDLTSIKLWDKTSFNLLCKLRIMYEDLNSEISCFNDKIYELSNIFKDMLQKNGHFLVKYEHINCESEEYNIFKREIISLLENHVLCFFDVSNMKIIKFKGLFLKMNEYCLLKNINSFQIKEIIDFLHEIYSLRDYIDTIQTLFYLEVGISKQRFLKTLDYHNYKKLFNFLLSYLEIHNELKKEILESEILNLCIQKIIILNTNNEVNLYEYFNVKINESITKKYNEVKNILTINICDKCNLDKHDGMILMEQIFEWKLDEIGICRSKLIYLSLQSIINSSDTIALYSGLKSLYQKIESDNSKPIKYSFRKKRKYDSNMSGPPDAINELFKKSKLDTLFFIYYPEFENYEID</sequence>
<feature type="chain" id="PRO_5001576658" evidence="1">
    <location>
        <begin position="22"/>
        <end position="513"/>
    </location>
</feature>
<dbReference type="OrthoDB" id="187617at2759"/>
<evidence type="ECO:0000256" key="1">
    <source>
        <dbReference type="SAM" id="SignalP"/>
    </source>
</evidence>